<evidence type="ECO:0000313" key="4">
    <source>
        <dbReference type="EMBL" id="GFP79501.1"/>
    </source>
</evidence>
<dbReference type="InterPro" id="IPR019448">
    <property type="entry name" value="NT-C2"/>
</dbReference>
<dbReference type="EMBL" id="BMAC01000009">
    <property type="protein sequence ID" value="GFP79501.1"/>
    <property type="molecule type" value="Genomic_DNA"/>
</dbReference>
<dbReference type="AlphaFoldDB" id="A0A830BBT0"/>
<dbReference type="InterPro" id="IPR048972">
    <property type="entry name" value="PMI1_PMIR1-2_C"/>
</dbReference>
<name>A0A830BBT0_9LAMI</name>
<feature type="domain" description="LysM" evidence="2">
    <location>
        <begin position="954"/>
        <end position="997"/>
    </location>
</feature>
<dbReference type="Proteomes" id="UP000653305">
    <property type="component" value="Unassembled WGS sequence"/>
</dbReference>
<dbReference type="InterPro" id="IPR039614">
    <property type="entry name" value="PMI1-like"/>
</dbReference>
<dbReference type="PANTHER" id="PTHR33414:SF1">
    <property type="entry name" value="PROTEIN PLASTID MOVEMENT IMPAIRED 1-RELATED 1"/>
    <property type="match status" value="1"/>
</dbReference>
<organism evidence="4 5">
    <name type="scientific">Phtheirospermum japonicum</name>
    <dbReference type="NCBI Taxonomy" id="374723"/>
    <lineage>
        <taxon>Eukaryota</taxon>
        <taxon>Viridiplantae</taxon>
        <taxon>Streptophyta</taxon>
        <taxon>Embryophyta</taxon>
        <taxon>Tracheophyta</taxon>
        <taxon>Spermatophyta</taxon>
        <taxon>Magnoliopsida</taxon>
        <taxon>eudicotyledons</taxon>
        <taxon>Gunneridae</taxon>
        <taxon>Pentapetalae</taxon>
        <taxon>asterids</taxon>
        <taxon>lamiids</taxon>
        <taxon>Lamiales</taxon>
        <taxon>Orobanchaceae</taxon>
        <taxon>Orobanchaceae incertae sedis</taxon>
        <taxon>Phtheirospermum</taxon>
    </lineage>
</organism>
<feature type="region of interest" description="Disordered" evidence="1">
    <location>
        <begin position="36"/>
        <end position="71"/>
    </location>
</feature>
<dbReference type="Gene3D" id="3.10.350.10">
    <property type="entry name" value="LysM domain"/>
    <property type="match status" value="1"/>
</dbReference>
<evidence type="ECO:0000259" key="3">
    <source>
        <dbReference type="PROSITE" id="PS51840"/>
    </source>
</evidence>
<gene>
    <name evidence="4" type="ORF">PHJA_000093600</name>
</gene>
<feature type="domain" description="C2 NT-type" evidence="3">
    <location>
        <begin position="83"/>
        <end position="231"/>
    </location>
</feature>
<keyword evidence="5" id="KW-1185">Reference proteome</keyword>
<proteinExistence type="predicted"/>
<dbReference type="Pfam" id="PF01476">
    <property type="entry name" value="LysM"/>
    <property type="match status" value="1"/>
</dbReference>
<protein>
    <submittedName>
        <fullName evidence="4">Uncharacterized protein</fullName>
    </submittedName>
</protein>
<dbReference type="Pfam" id="PF21745">
    <property type="entry name" value="PMI1_PMIR1-2_C"/>
    <property type="match status" value="1"/>
</dbReference>
<accession>A0A830BBT0</accession>
<dbReference type="InterPro" id="IPR018392">
    <property type="entry name" value="LysM"/>
</dbReference>
<dbReference type="PROSITE" id="PS51840">
    <property type="entry name" value="C2_NT"/>
    <property type="match status" value="1"/>
</dbReference>
<sequence length="997" mass="110078">MFSKTNSRKRDGDDSGKFINDLETITKALYMDKTSISRSKSVEKPRLPNPKPKQKNAKKKSKDDSSEKDKKPSIWTWKGLKALTNVRTRRFNCCFSLLVHSIDNLPAIFDDVCLVVHWKRRDGEQMTQPVKVFQGVAEIEEQLTHSCSVYGTKSGPHHFAKYEAKHFLLYVSVYNANELDLGKHRVDLTRLLPLTLEELEDEKSSGKWMTSFGLSGKARGATMNVSFGYVVIADNNNNNSYKSVPESPCEDSVKAVKLAGRFDLTDETSVIRRVESLPARLYNLNQPSEDIKDLHEVLPETGSELSECVNVLYQKLDEERSETSDRNKSDAGEKVCETEWEISELCVVEKGIEEFSKENAVEETVCRKDEQQPISTKESLMKELETALSNAMDLVNEGLDSQEDEENDHALNLDDLADSVANDFLDMLGIQQSPSGLSSESEPESPRERLLKQFEKDNGGLLDLEIDNDHISMGSAWEAISEEMPNVETSGPRIKTRASALEDLESEALMRDWGLNEEAFQRSPSSNSCAYGSPVDGPTEEICGLPPLAEGLGPFARTKNGGFLRSMNPGLFASAKNRGSLVMQVSSPVVVPAEMGSGVMDVLQGLAALGIEKLSIQANRLMPLEDLTGRTIQQIAWEAGSCLEGPERQGLLQHESKTQKSVKGTSSGPTFGDLTPFPSETEYVSLEDLAPLAMDKIESLSIEGLRIQSGMSDEDAPSNITSQSIGEFSALKGNKSVDAAGGPVGLDGTVGLQLLDIKDNDGQDVDGLIGLSLTLDEWLRFDSGEIDSHDLVTERTSKILAAHHATSLDAFRGRSRRVKGRKYGLLGNNFTVALMVQLRDPVRNYEPVGPPMLSLVQVERVFVLPRIRIYGNVPPVGNISEDEEEEKNIHEKEEVINIPKYKITEVHVAGLKLGTGKKKLWGSANQERAGSRWLLANGMGKKNKHPLMKAKPVVKNSAQPGDTLWSISSRVHGSGEKWKDIAGLNPHIRNPNVVFRE</sequence>
<dbReference type="CDD" id="cd00118">
    <property type="entry name" value="LysM"/>
    <property type="match status" value="1"/>
</dbReference>
<dbReference type="PROSITE" id="PS51782">
    <property type="entry name" value="LYSM"/>
    <property type="match status" value="1"/>
</dbReference>
<comment type="caution">
    <text evidence="4">The sequence shown here is derived from an EMBL/GenBank/DDBJ whole genome shotgun (WGS) entry which is preliminary data.</text>
</comment>
<reference evidence="4" key="1">
    <citation type="submission" date="2020-07" db="EMBL/GenBank/DDBJ databases">
        <title>Ethylene signaling mediates host invasion by parasitic plants.</title>
        <authorList>
            <person name="Yoshida S."/>
        </authorList>
    </citation>
    <scope>NUCLEOTIDE SEQUENCE</scope>
    <source>
        <strain evidence="4">Okayama</strain>
    </source>
</reference>
<feature type="compositionally biased region" description="Polar residues" evidence="1">
    <location>
        <begin position="659"/>
        <end position="669"/>
    </location>
</feature>
<dbReference type="Pfam" id="PF10358">
    <property type="entry name" value="NT-C2"/>
    <property type="match status" value="1"/>
</dbReference>
<dbReference type="PANTHER" id="PTHR33414">
    <property type="entry name" value="PROTEIN PLASTID MOVEMENT IMPAIRED 1-RELATED 1"/>
    <property type="match status" value="1"/>
</dbReference>
<evidence type="ECO:0000313" key="5">
    <source>
        <dbReference type="Proteomes" id="UP000653305"/>
    </source>
</evidence>
<dbReference type="InterPro" id="IPR036779">
    <property type="entry name" value="LysM_dom_sf"/>
</dbReference>
<feature type="region of interest" description="Disordered" evidence="1">
    <location>
        <begin position="654"/>
        <end position="676"/>
    </location>
</feature>
<feature type="compositionally biased region" description="Basic and acidic residues" evidence="1">
    <location>
        <begin position="61"/>
        <end position="71"/>
    </location>
</feature>
<evidence type="ECO:0000256" key="1">
    <source>
        <dbReference type="SAM" id="MobiDB-lite"/>
    </source>
</evidence>
<dbReference type="OrthoDB" id="2019483at2759"/>
<evidence type="ECO:0000259" key="2">
    <source>
        <dbReference type="PROSITE" id="PS51782"/>
    </source>
</evidence>